<dbReference type="GO" id="GO:0052621">
    <property type="term" value="F:diguanylate cyclase activity"/>
    <property type="evidence" value="ECO:0007669"/>
    <property type="project" value="UniProtKB-EC"/>
</dbReference>
<accession>A0A212KAW0</accession>
<dbReference type="PANTHER" id="PTHR46663">
    <property type="entry name" value="DIGUANYLATE CYCLASE DGCT-RELATED"/>
    <property type="match status" value="1"/>
</dbReference>
<dbReference type="EMBL" id="FLUO01000001">
    <property type="protein sequence ID" value="SBW08820.1"/>
    <property type="molecule type" value="Genomic_DNA"/>
</dbReference>
<dbReference type="CDD" id="cd01949">
    <property type="entry name" value="GGDEF"/>
    <property type="match status" value="1"/>
</dbReference>
<dbReference type="PANTHER" id="PTHR46663:SF2">
    <property type="entry name" value="GGDEF DOMAIN-CONTAINING PROTEIN"/>
    <property type="match status" value="1"/>
</dbReference>
<gene>
    <name evidence="2" type="ORF">KL86APRO_12463</name>
</gene>
<dbReference type="NCBIfam" id="TIGR00254">
    <property type="entry name" value="GGDEF"/>
    <property type="match status" value="1"/>
</dbReference>
<organism evidence="2">
    <name type="scientific">uncultured Alphaproteobacteria bacterium</name>
    <dbReference type="NCBI Taxonomy" id="91750"/>
    <lineage>
        <taxon>Bacteria</taxon>
        <taxon>Pseudomonadati</taxon>
        <taxon>Pseudomonadota</taxon>
        <taxon>Alphaproteobacteria</taxon>
        <taxon>environmental samples</taxon>
    </lineage>
</organism>
<dbReference type="EC" id="2.7.7.65" evidence="2"/>
<dbReference type="AlphaFoldDB" id="A0A212KAW0"/>
<keyword evidence="2" id="KW-0548">Nucleotidyltransferase</keyword>
<feature type="domain" description="GGDEF" evidence="1">
    <location>
        <begin position="238"/>
        <end position="368"/>
    </location>
</feature>
<evidence type="ECO:0000313" key="2">
    <source>
        <dbReference type="EMBL" id="SBW08820.1"/>
    </source>
</evidence>
<dbReference type="PROSITE" id="PS50887">
    <property type="entry name" value="GGDEF"/>
    <property type="match status" value="1"/>
</dbReference>
<dbReference type="SUPFAM" id="SSF55073">
    <property type="entry name" value="Nucleotide cyclase"/>
    <property type="match status" value="1"/>
</dbReference>
<protein>
    <submittedName>
        <fullName evidence="2">Putative Diguanylate cyclase</fullName>
        <ecNumber evidence="2">2.7.7.65</ecNumber>
    </submittedName>
</protein>
<dbReference type="InterPro" id="IPR029787">
    <property type="entry name" value="Nucleotide_cyclase"/>
</dbReference>
<sequence length="368" mass="39485">MPREAMLLVDRTDASGMHLRPLWRLAVAAEDDGQGPRFVVADYRADILFDRLARLADDTPGAILLVGGRGVWSAETGRTLPRIWEHQDLAADPPPPLRANSETWRRILGETSGVAPVRGGFVVFRKVFPALKGFWGLNDDGTAAPERSEWRILALVSPEAVAEVENGILESLVPSTLAALLTLGLLSWIGALSWTGYRSRHARLVRQATTDALTGALNRAAFDEGFRAAVDRYAASGEGFALIYVDLDDFKGINDRFGHDAGDACLVETVRRIRAVIREGDLIGRLGGDEFAAVLAPLRGRAAAEAIRDKIRAALAIGPPPFPGAAGPIAASLGLALCPDDGTEAEMLLRAADLGMYGAKRRRDAPPS</sequence>
<dbReference type="InterPro" id="IPR043128">
    <property type="entry name" value="Rev_trsase/Diguanyl_cyclase"/>
</dbReference>
<proteinExistence type="predicted"/>
<reference evidence="2" key="1">
    <citation type="submission" date="2016-04" db="EMBL/GenBank/DDBJ databases">
        <authorList>
            <person name="Evans L.H."/>
            <person name="Alamgir A."/>
            <person name="Owens N."/>
            <person name="Weber N.D."/>
            <person name="Virtaneva K."/>
            <person name="Barbian K."/>
            <person name="Babar A."/>
            <person name="Rosenke K."/>
        </authorList>
    </citation>
    <scope>NUCLEOTIDE SEQUENCE</scope>
    <source>
        <strain evidence="2">86</strain>
    </source>
</reference>
<dbReference type="Gene3D" id="3.30.70.270">
    <property type="match status" value="1"/>
</dbReference>
<name>A0A212KAW0_9PROT</name>
<evidence type="ECO:0000259" key="1">
    <source>
        <dbReference type="PROSITE" id="PS50887"/>
    </source>
</evidence>
<dbReference type="SMART" id="SM00267">
    <property type="entry name" value="GGDEF"/>
    <property type="match status" value="1"/>
</dbReference>
<keyword evidence="2" id="KW-0808">Transferase</keyword>
<dbReference type="Pfam" id="PF00990">
    <property type="entry name" value="GGDEF"/>
    <property type="match status" value="1"/>
</dbReference>
<dbReference type="InterPro" id="IPR000160">
    <property type="entry name" value="GGDEF_dom"/>
</dbReference>
<dbReference type="InterPro" id="IPR052163">
    <property type="entry name" value="DGC-Regulatory_Protein"/>
</dbReference>